<evidence type="ECO:0000313" key="2">
    <source>
        <dbReference type="Proteomes" id="UP000027982"/>
    </source>
</evidence>
<dbReference type="Proteomes" id="UP000027982">
    <property type="component" value="Chromosome"/>
</dbReference>
<evidence type="ECO:0000313" key="1">
    <source>
        <dbReference type="EMBL" id="AIE88082.1"/>
    </source>
</evidence>
<dbReference type="EMBL" id="CP007139">
    <property type="protein sequence ID" value="AIE88082.1"/>
    <property type="molecule type" value="Genomic_DNA"/>
</dbReference>
<organism evidence="1 2">
    <name type="scientific">Fimbriimonas ginsengisoli Gsoil 348</name>
    <dbReference type="NCBI Taxonomy" id="661478"/>
    <lineage>
        <taxon>Bacteria</taxon>
        <taxon>Bacillati</taxon>
        <taxon>Armatimonadota</taxon>
        <taxon>Fimbriimonadia</taxon>
        <taxon>Fimbriimonadales</taxon>
        <taxon>Fimbriimonadaceae</taxon>
        <taxon>Fimbriimonas</taxon>
    </lineage>
</organism>
<accession>A0A068NXN4</accession>
<dbReference type="STRING" id="661478.OP10G_4714"/>
<proteinExistence type="predicted"/>
<protein>
    <submittedName>
        <fullName evidence="1">Uncharacterized protein</fullName>
    </submittedName>
</protein>
<dbReference type="HOGENOM" id="CLU_3080103_0_0_0"/>
<reference evidence="1 2" key="1">
    <citation type="journal article" date="2014" name="PLoS ONE">
        <title>The first complete genome sequence of the class fimbriimonadia in the phylum armatimonadetes.</title>
        <authorList>
            <person name="Hu Z.Y."/>
            <person name="Wang Y.Z."/>
            <person name="Im W.T."/>
            <person name="Wang S.Y."/>
            <person name="Zhao G.P."/>
            <person name="Zheng H.J."/>
            <person name="Quan Z.X."/>
        </authorList>
    </citation>
    <scope>NUCLEOTIDE SEQUENCE [LARGE SCALE GENOMIC DNA]</scope>
    <source>
        <strain evidence="1">Gsoil 348</strain>
    </source>
</reference>
<dbReference type="AlphaFoldDB" id="A0A068NXN4"/>
<keyword evidence="2" id="KW-1185">Reference proteome</keyword>
<gene>
    <name evidence="1" type="ORF">OP10G_4714</name>
</gene>
<sequence>MLHSKYAAVHAWRHPVSTPKVKVQALREVVTGGECYLPMINTKQLSVRNRGE</sequence>
<name>A0A068NXN4_FIMGI</name>
<dbReference type="KEGG" id="fgi:OP10G_4714"/>